<organism evidence="10">
    <name type="scientific">Eucalyptus grandis</name>
    <name type="common">Flooded gum</name>
    <dbReference type="NCBI Taxonomy" id="71139"/>
    <lineage>
        <taxon>Eukaryota</taxon>
        <taxon>Viridiplantae</taxon>
        <taxon>Streptophyta</taxon>
        <taxon>Embryophyta</taxon>
        <taxon>Tracheophyta</taxon>
        <taxon>Spermatophyta</taxon>
        <taxon>Magnoliopsida</taxon>
        <taxon>eudicotyledons</taxon>
        <taxon>Gunneridae</taxon>
        <taxon>Pentapetalae</taxon>
        <taxon>rosids</taxon>
        <taxon>malvids</taxon>
        <taxon>Myrtales</taxon>
        <taxon>Myrtaceae</taxon>
        <taxon>Myrtoideae</taxon>
        <taxon>Eucalypteae</taxon>
        <taxon>Eucalyptus</taxon>
    </lineage>
</organism>
<proteinExistence type="inferred from homology"/>
<dbReference type="FunFam" id="3.40.30.10:FF:000014">
    <property type="entry name" value="Tau class glutathione S-transferase"/>
    <property type="match status" value="1"/>
</dbReference>
<dbReference type="SUPFAM" id="SSF47616">
    <property type="entry name" value="GST C-terminal domain-like"/>
    <property type="match status" value="1"/>
</dbReference>
<evidence type="ECO:0000313" key="10">
    <source>
        <dbReference type="EMBL" id="KCW65100.1"/>
    </source>
</evidence>
<sequence>MAEEVKLFKTWSSPFPLRVAWALQLKGIQYESVLEDLSNKSNLLLQYNPVYKKVPVLLHNGRPISESLIILEYVDETWKQYPLLPQDPYARAMARFWAKFGDDKVIYIRFSYAPCIRVNVDRKKESCLLTSLDYVGLVFREVRDNVTDEGKEQEAVLAEASEHLQKLEEELRGKKFFRGDNIGYLDIALGWLANLVRVFEEVSSLRVLDVERFPLLCAWLKEFSDAPVIKDCWPPHDMLIAKFIAHRQARHAKSSST</sequence>
<name>A0A059BHE5_EUCGR</name>
<reference evidence="10" key="1">
    <citation type="submission" date="2013-07" db="EMBL/GenBank/DDBJ databases">
        <title>The genome of Eucalyptus grandis.</title>
        <authorList>
            <person name="Schmutz J."/>
            <person name="Hayes R."/>
            <person name="Myburg A."/>
            <person name="Tuskan G."/>
            <person name="Grattapaglia D."/>
            <person name="Rokhsar D.S."/>
        </authorList>
    </citation>
    <scope>NUCLEOTIDE SEQUENCE</scope>
    <source>
        <tissue evidence="10">Leaf extractions</tissue>
    </source>
</reference>
<dbReference type="GO" id="GO:0009407">
    <property type="term" value="P:toxin catabolic process"/>
    <property type="evidence" value="ECO:0007669"/>
    <property type="project" value="UniProtKB-ARBA"/>
</dbReference>
<dbReference type="GO" id="GO:0004364">
    <property type="term" value="F:glutathione transferase activity"/>
    <property type="evidence" value="ECO:0000318"/>
    <property type="project" value="GO_Central"/>
</dbReference>
<evidence type="ECO:0000256" key="1">
    <source>
        <dbReference type="ARBA" id="ARBA00004514"/>
    </source>
</evidence>
<evidence type="ECO:0000259" key="9">
    <source>
        <dbReference type="PROSITE" id="PS50405"/>
    </source>
</evidence>
<dbReference type="InterPro" id="IPR004045">
    <property type="entry name" value="Glutathione_S-Trfase_N"/>
</dbReference>
<protein>
    <recommendedName>
        <fullName evidence="2">glutathione transferase</fullName>
        <ecNumber evidence="2">2.5.1.18</ecNumber>
    </recommendedName>
</protein>
<dbReference type="PROSITE" id="PS50405">
    <property type="entry name" value="GST_CTER"/>
    <property type="match status" value="1"/>
</dbReference>
<dbReference type="Gramene" id="KCW65100">
    <property type="protein sequence ID" value="KCW65100"/>
    <property type="gene ID" value="EUGRSUZ_G02605"/>
</dbReference>
<evidence type="ECO:0000256" key="4">
    <source>
        <dbReference type="ARBA" id="ARBA00022575"/>
    </source>
</evidence>
<comment type="similarity">
    <text evidence="6">Belongs to the GST superfamily. Tau family.</text>
</comment>
<dbReference type="InterPro" id="IPR036249">
    <property type="entry name" value="Thioredoxin-like_sf"/>
</dbReference>
<dbReference type="PANTHER" id="PTHR11260">
    <property type="entry name" value="GLUTATHIONE S-TRANSFERASE, GST, SUPERFAMILY, GST DOMAIN CONTAINING"/>
    <property type="match status" value="1"/>
</dbReference>
<dbReference type="AlphaFoldDB" id="A0A059BHE5"/>
<dbReference type="PROSITE" id="PS50404">
    <property type="entry name" value="GST_NTER"/>
    <property type="match status" value="1"/>
</dbReference>
<feature type="domain" description="GST N-terminal" evidence="8">
    <location>
        <begin position="3"/>
        <end position="82"/>
    </location>
</feature>
<dbReference type="Pfam" id="PF00043">
    <property type="entry name" value="GST_C"/>
    <property type="match status" value="1"/>
</dbReference>
<dbReference type="PANTHER" id="PTHR11260:SF762">
    <property type="entry name" value="GLUTATHIONE TRANSFERASE"/>
    <property type="match status" value="1"/>
</dbReference>
<dbReference type="GO" id="GO:0005737">
    <property type="term" value="C:cytoplasm"/>
    <property type="evidence" value="ECO:0000318"/>
    <property type="project" value="GO_Central"/>
</dbReference>
<dbReference type="GO" id="GO:0005829">
    <property type="term" value="C:cytosol"/>
    <property type="evidence" value="ECO:0007669"/>
    <property type="project" value="UniProtKB-SubCell"/>
</dbReference>
<dbReference type="InParanoid" id="A0A059BHE5"/>
<evidence type="ECO:0000259" key="8">
    <source>
        <dbReference type="PROSITE" id="PS50404"/>
    </source>
</evidence>
<dbReference type="EC" id="2.5.1.18" evidence="2"/>
<dbReference type="InterPro" id="IPR045073">
    <property type="entry name" value="Omega/Tau-like"/>
</dbReference>
<comment type="subcellular location">
    <subcellularLocation>
        <location evidence="1">Cytoplasm</location>
        <location evidence="1">Cytosol</location>
    </subcellularLocation>
</comment>
<accession>A0A059BHE5</accession>
<dbReference type="InterPro" id="IPR045074">
    <property type="entry name" value="GST_C_Tau"/>
</dbReference>
<dbReference type="Pfam" id="PF02798">
    <property type="entry name" value="GST_N"/>
    <property type="match status" value="1"/>
</dbReference>
<evidence type="ECO:0000256" key="2">
    <source>
        <dbReference type="ARBA" id="ARBA00012452"/>
    </source>
</evidence>
<dbReference type="InterPro" id="IPR004046">
    <property type="entry name" value="GST_C"/>
</dbReference>
<feature type="domain" description="GST C-terminal" evidence="9">
    <location>
        <begin position="87"/>
        <end position="252"/>
    </location>
</feature>
<dbReference type="OMA" id="SADMKEW"/>
<dbReference type="SFLD" id="SFLDG00358">
    <property type="entry name" value="Main_(cytGST)"/>
    <property type="match status" value="1"/>
</dbReference>
<dbReference type="SFLD" id="SFLDS00019">
    <property type="entry name" value="Glutathione_Transferase_(cytos"/>
    <property type="match status" value="1"/>
</dbReference>
<dbReference type="SUPFAM" id="SSF52833">
    <property type="entry name" value="Thioredoxin-like"/>
    <property type="match status" value="1"/>
</dbReference>
<dbReference type="GO" id="GO:0006749">
    <property type="term" value="P:glutathione metabolic process"/>
    <property type="evidence" value="ECO:0000318"/>
    <property type="project" value="GO_Central"/>
</dbReference>
<dbReference type="CDD" id="cd03185">
    <property type="entry name" value="GST_C_Tau"/>
    <property type="match status" value="1"/>
</dbReference>
<dbReference type="CDD" id="cd03058">
    <property type="entry name" value="GST_N_Tau"/>
    <property type="match status" value="1"/>
</dbReference>
<evidence type="ECO:0000256" key="5">
    <source>
        <dbReference type="ARBA" id="ARBA00022679"/>
    </source>
</evidence>
<gene>
    <name evidence="10" type="ORF">EUGRSUZ_G02605</name>
</gene>
<evidence type="ECO:0000256" key="6">
    <source>
        <dbReference type="ARBA" id="ARBA00025743"/>
    </source>
</evidence>
<evidence type="ECO:0000256" key="7">
    <source>
        <dbReference type="ARBA" id="ARBA00047960"/>
    </source>
</evidence>
<dbReference type="Gene3D" id="3.40.30.10">
    <property type="entry name" value="Glutaredoxin"/>
    <property type="match status" value="1"/>
</dbReference>
<dbReference type="InterPro" id="IPR040079">
    <property type="entry name" value="Glutathione_S-Trfase"/>
</dbReference>
<evidence type="ECO:0000256" key="3">
    <source>
        <dbReference type="ARBA" id="ARBA00022490"/>
    </source>
</evidence>
<keyword evidence="3" id="KW-0963">Cytoplasm</keyword>
<dbReference type="InterPro" id="IPR036282">
    <property type="entry name" value="Glutathione-S-Trfase_C_sf"/>
</dbReference>
<dbReference type="Gene3D" id="1.20.1050.10">
    <property type="match status" value="1"/>
</dbReference>
<keyword evidence="4" id="KW-0216">Detoxification</keyword>
<dbReference type="EMBL" id="KK198759">
    <property type="protein sequence ID" value="KCW65100.1"/>
    <property type="molecule type" value="Genomic_DNA"/>
</dbReference>
<dbReference type="InterPro" id="IPR010987">
    <property type="entry name" value="Glutathione-S-Trfase_C-like"/>
</dbReference>
<keyword evidence="5" id="KW-0808">Transferase</keyword>
<comment type="catalytic activity">
    <reaction evidence="7">
        <text>RX + glutathione = an S-substituted glutathione + a halide anion + H(+)</text>
        <dbReference type="Rhea" id="RHEA:16437"/>
        <dbReference type="ChEBI" id="CHEBI:15378"/>
        <dbReference type="ChEBI" id="CHEBI:16042"/>
        <dbReference type="ChEBI" id="CHEBI:17792"/>
        <dbReference type="ChEBI" id="CHEBI:57925"/>
        <dbReference type="ChEBI" id="CHEBI:90779"/>
        <dbReference type="EC" id="2.5.1.18"/>
    </reaction>
</comment>